<comment type="caution">
    <text evidence="1">The sequence shown here is derived from an EMBL/GenBank/DDBJ whole genome shotgun (WGS) entry which is preliminary data.</text>
</comment>
<evidence type="ECO:0000313" key="2">
    <source>
        <dbReference type="Proteomes" id="UP000824087"/>
    </source>
</evidence>
<gene>
    <name evidence="1" type="ORF">IAD49_06220</name>
</gene>
<dbReference type="AlphaFoldDB" id="A0A9D1HVP8"/>
<organism evidence="1 2">
    <name type="scientific">Candidatus Fimihabitans intestinipullorum</name>
    <dbReference type="NCBI Taxonomy" id="2840820"/>
    <lineage>
        <taxon>Bacteria</taxon>
        <taxon>Bacillati</taxon>
        <taxon>Mycoplasmatota</taxon>
        <taxon>Mycoplasmatota incertae sedis</taxon>
        <taxon>Candidatus Fimihabitans</taxon>
    </lineage>
</organism>
<reference evidence="1" key="1">
    <citation type="submission" date="2020-10" db="EMBL/GenBank/DDBJ databases">
        <authorList>
            <person name="Gilroy R."/>
        </authorList>
    </citation>
    <scope>NUCLEOTIDE SEQUENCE</scope>
    <source>
        <strain evidence="1">CHK197-8231</strain>
    </source>
</reference>
<sequence>MGEKETILVMCKPQDYAYIASDKFSHWLKENRIDPEKNDLWLPYAFCIVHPMADIVKTWNETDKLKWFQQHYPTLSEFYSLNDLENMLQTTRNEFTLEEKLNDTKEKLNWIKNVRLVNESYLTTPDVSSFVSRNVIEYIANESFEPDPHEYEIILRHNLKKQKLEWLTPYLTRVHAPEYQTFLYQLHHMILDFTPRELHDEREELFAEIQYAVENHATVHYDLSYEEKGLSYR</sequence>
<name>A0A9D1HVP8_9BACT</name>
<dbReference type="EMBL" id="DVML01000035">
    <property type="protein sequence ID" value="HIU23162.1"/>
    <property type="molecule type" value="Genomic_DNA"/>
</dbReference>
<evidence type="ECO:0000313" key="1">
    <source>
        <dbReference type="EMBL" id="HIU23162.1"/>
    </source>
</evidence>
<protein>
    <submittedName>
        <fullName evidence="1">Uncharacterized protein</fullName>
    </submittedName>
</protein>
<dbReference type="Proteomes" id="UP000824087">
    <property type="component" value="Unassembled WGS sequence"/>
</dbReference>
<accession>A0A9D1HVP8</accession>
<reference evidence="1" key="2">
    <citation type="journal article" date="2021" name="PeerJ">
        <title>Extensive microbial diversity within the chicken gut microbiome revealed by metagenomics and culture.</title>
        <authorList>
            <person name="Gilroy R."/>
            <person name="Ravi A."/>
            <person name="Getino M."/>
            <person name="Pursley I."/>
            <person name="Horton D.L."/>
            <person name="Alikhan N.F."/>
            <person name="Baker D."/>
            <person name="Gharbi K."/>
            <person name="Hall N."/>
            <person name="Watson M."/>
            <person name="Adriaenssens E.M."/>
            <person name="Foster-Nyarko E."/>
            <person name="Jarju S."/>
            <person name="Secka A."/>
            <person name="Antonio M."/>
            <person name="Oren A."/>
            <person name="Chaudhuri R.R."/>
            <person name="La Ragione R."/>
            <person name="Hildebrand F."/>
            <person name="Pallen M.J."/>
        </authorList>
    </citation>
    <scope>NUCLEOTIDE SEQUENCE</scope>
    <source>
        <strain evidence="1">CHK197-8231</strain>
    </source>
</reference>
<proteinExistence type="predicted"/>